<feature type="region of interest" description="Disordered" evidence="3">
    <location>
        <begin position="453"/>
        <end position="479"/>
    </location>
</feature>
<dbReference type="GO" id="GO:0046872">
    <property type="term" value="F:metal ion binding"/>
    <property type="evidence" value="ECO:0007669"/>
    <property type="project" value="UniProtKB-KW"/>
</dbReference>
<dbReference type="InParanoid" id="H3GPM2"/>
<organism evidence="7 8">
    <name type="scientific">Phytophthora ramorum</name>
    <name type="common">Sudden oak death agent</name>
    <dbReference type="NCBI Taxonomy" id="164328"/>
    <lineage>
        <taxon>Eukaryota</taxon>
        <taxon>Sar</taxon>
        <taxon>Stramenopiles</taxon>
        <taxon>Oomycota</taxon>
        <taxon>Peronosporomycetes</taxon>
        <taxon>Peronosporales</taxon>
        <taxon>Peronosporaceae</taxon>
        <taxon>Phytophthora</taxon>
    </lineage>
</organism>
<evidence type="ECO:0000313" key="7">
    <source>
        <dbReference type="EnsemblProtists" id="Phyra78662"/>
    </source>
</evidence>
<evidence type="ECO:0000259" key="5">
    <source>
        <dbReference type="PROSITE" id="PS00497"/>
    </source>
</evidence>
<keyword evidence="2" id="KW-0186">Copper</keyword>
<accession>H3GPM2</accession>
<feature type="chain" id="PRO_5003587576" description="Tyrosinase copper-binding domain-containing protein" evidence="4">
    <location>
        <begin position="22"/>
        <end position="590"/>
    </location>
</feature>
<dbReference type="Gene3D" id="1.10.1280.10">
    <property type="entry name" value="Di-copper center containing domain from catechol oxidase"/>
    <property type="match status" value="1"/>
</dbReference>
<dbReference type="eggNOG" id="ENOG502R9W4">
    <property type="taxonomic scope" value="Eukaryota"/>
</dbReference>
<dbReference type="Proteomes" id="UP000005238">
    <property type="component" value="Unassembled WGS sequence"/>
</dbReference>
<dbReference type="SUPFAM" id="SSF48056">
    <property type="entry name" value="Di-copper centre-containing domain"/>
    <property type="match status" value="1"/>
</dbReference>
<dbReference type="HOGENOM" id="CLU_018031_2_1_1"/>
<feature type="domain" description="Tyrosinase copper-binding" evidence="6">
    <location>
        <begin position="241"/>
        <end position="252"/>
    </location>
</feature>
<proteinExistence type="predicted"/>
<dbReference type="InterPro" id="IPR050316">
    <property type="entry name" value="Tyrosinase/Hemocyanin"/>
</dbReference>
<dbReference type="GO" id="GO:0016491">
    <property type="term" value="F:oxidoreductase activity"/>
    <property type="evidence" value="ECO:0007669"/>
    <property type="project" value="InterPro"/>
</dbReference>
<dbReference type="EnsemblProtists" id="Phyra78662">
    <property type="protein sequence ID" value="Phyra78662"/>
    <property type="gene ID" value="Phyra78662"/>
</dbReference>
<dbReference type="STRING" id="164328.H3GPM2"/>
<dbReference type="PROSITE" id="PS00497">
    <property type="entry name" value="TYROSINASE_1"/>
    <property type="match status" value="1"/>
</dbReference>
<feature type="domain" description="Tyrosinase copper-binding" evidence="5">
    <location>
        <begin position="74"/>
        <end position="91"/>
    </location>
</feature>
<keyword evidence="8" id="KW-1185">Reference proteome</keyword>
<dbReference type="PANTHER" id="PTHR11474">
    <property type="entry name" value="TYROSINASE FAMILY MEMBER"/>
    <property type="match status" value="1"/>
</dbReference>
<evidence type="ECO:0000313" key="8">
    <source>
        <dbReference type="Proteomes" id="UP000005238"/>
    </source>
</evidence>
<dbReference type="InterPro" id="IPR002227">
    <property type="entry name" value="Tyrosinase_Cu-bd"/>
</dbReference>
<evidence type="ECO:0000256" key="3">
    <source>
        <dbReference type="SAM" id="MobiDB-lite"/>
    </source>
</evidence>
<protein>
    <recommendedName>
        <fullName evidence="5 6">Tyrosinase copper-binding domain-containing protein</fullName>
    </recommendedName>
</protein>
<dbReference type="PANTHER" id="PTHR11474:SF126">
    <property type="entry name" value="TYROSINASE-LIKE PROTEIN TYR-1-RELATED"/>
    <property type="match status" value="1"/>
</dbReference>
<feature type="region of interest" description="Disordered" evidence="3">
    <location>
        <begin position="372"/>
        <end position="416"/>
    </location>
</feature>
<evidence type="ECO:0000256" key="2">
    <source>
        <dbReference type="ARBA" id="ARBA00023008"/>
    </source>
</evidence>
<reference evidence="8" key="1">
    <citation type="journal article" date="2006" name="Science">
        <title>Phytophthora genome sequences uncover evolutionary origins and mechanisms of pathogenesis.</title>
        <authorList>
            <person name="Tyler B.M."/>
            <person name="Tripathy S."/>
            <person name="Zhang X."/>
            <person name="Dehal P."/>
            <person name="Jiang R.H."/>
            <person name="Aerts A."/>
            <person name="Arredondo F.D."/>
            <person name="Baxter L."/>
            <person name="Bensasson D."/>
            <person name="Beynon J.L."/>
            <person name="Chapman J."/>
            <person name="Damasceno C.M."/>
            <person name="Dorrance A.E."/>
            <person name="Dou D."/>
            <person name="Dickerman A.W."/>
            <person name="Dubchak I.L."/>
            <person name="Garbelotto M."/>
            <person name="Gijzen M."/>
            <person name="Gordon S.G."/>
            <person name="Govers F."/>
            <person name="Grunwald N.J."/>
            <person name="Huang W."/>
            <person name="Ivors K.L."/>
            <person name="Jones R.W."/>
            <person name="Kamoun S."/>
            <person name="Krampis K."/>
            <person name="Lamour K.H."/>
            <person name="Lee M.K."/>
            <person name="McDonald W.H."/>
            <person name="Medina M."/>
            <person name="Meijer H.J."/>
            <person name="Nordberg E.K."/>
            <person name="Maclean D.J."/>
            <person name="Ospina-Giraldo M.D."/>
            <person name="Morris P.F."/>
            <person name="Phuntumart V."/>
            <person name="Putnam N.H."/>
            <person name="Rash S."/>
            <person name="Rose J.K."/>
            <person name="Sakihama Y."/>
            <person name="Salamov A.A."/>
            <person name="Savidor A."/>
            <person name="Scheuring C.F."/>
            <person name="Smith B.M."/>
            <person name="Sobral B.W."/>
            <person name="Terry A."/>
            <person name="Torto-Alalibo T.A."/>
            <person name="Win J."/>
            <person name="Xu Z."/>
            <person name="Zhang H."/>
            <person name="Grigoriev I.V."/>
            <person name="Rokhsar D.S."/>
            <person name="Boore J.L."/>
        </authorList>
    </citation>
    <scope>NUCLEOTIDE SEQUENCE [LARGE SCALE GENOMIC DNA]</scope>
    <source>
        <strain evidence="8">Pr102</strain>
    </source>
</reference>
<dbReference type="PROSITE" id="PS00498">
    <property type="entry name" value="TYROSINASE_2"/>
    <property type="match status" value="1"/>
</dbReference>
<evidence type="ECO:0000259" key="6">
    <source>
        <dbReference type="PROSITE" id="PS00498"/>
    </source>
</evidence>
<evidence type="ECO:0000256" key="4">
    <source>
        <dbReference type="SAM" id="SignalP"/>
    </source>
</evidence>
<dbReference type="EMBL" id="DS566030">
    <property type="status" value="NOT_ANNOTATED_CDS"/>
    <property type="molecule type" value="Genomic_DNA"/>
</dbReference>
<dbReference type="VEuPathDB" id="FungiDB:KRP22_797"/>
<dbReference type="Pfam" id="PF00264">
    <property type="entry name" value="Tyrosinase"/>
    <property type="match status" value="1"/>
</dbReference>
<keyword evidence="1" id="KW-0479">Metal-binding</keyword>
<dbReference type="OMA" id="LHADEMT"/>
<evidence type="ECO:0000256" key="1">
    <source>
        <dbReference type="ARBA" id="ARBA00022723"/>
    </source>
</evidence>
<feature type="compositionally biased region" description="Low complexity" evidence="3">
    <location>
        <begin position="372"/>
        <end position="402"/>
    </location>
</feature>
<dbReference type="VEuPathDB" id="FungiDB:KRP23_5264"/>
<dbReference type="PRINTS" id="PR00092">
    <property type="entry name" value="TYROSINASE"/>
</dbReference>
<keyword evidence="4" id="KW-0732">Signal</keyword>
<name>H3GPM2_PHYRM</name>
<dbReference type="AlphaFoldDB" id="H3GPM2"/>
<feature type="signal peptide" evidence="4">
    <location>
        <begin position="1"/>
        <end position="21"/>
    </location>
</feature>
<sequence>MRFLLSVTVLVFAMTMALTDAQTSCGPRVRRNWDAMTDTEKTTYKGALAAAMDSGAYIKFVEIHTEMRSEMEAHRQCMFIYWHRLFLVVFENMLRGQGPEYACVTIPYFNWMEANSKMLSGECKTLSECSPIMTELGGFGGASKTVVIDGVKVTGSCASEAPLDHFCQSSSTTGTACAGCIPRGDWKAVKVPASTSYASVLGQVFNGTDIGKVSRAVERGCHSEVHSALGSTMAKFQSPADPIFWSHHAMLDALLTIFHKCRVGTRRMTFEEKAADPVAWSSCKRRAGTGSGVPFKPTDVVTMRTGENGLDPIDGSKDPLIGQYFAGVPNRFADLTDVSDLGNNSYTYEISGLLATMYSTCGGTKITDIKTPAPAASTASPSPTPTTNVPTTSAAPTTASPSHMTNTPRPVPVAPATTPALAGDRSIKAQATGIRSFFGWLFGTFVNKPSARRRLSSCRTTATQKRADKPSTPVPTDGLRHNDLVIATNLSRSEQRVMNWYNASIASSGGSSIENIADMERQVCMFQDQCLGGIIGYTEEFKSLWGVTEPRCRTIVNAINSGEQEIADAEWKKKMEAHFGCPQPANEAAS</sequence>
<dbReference type="InterPro" id="IPR008922">
    <property type="entry name" value="Di-copper_centre_dom_sf"/>
</dbReference>
<reference evidence="7" key="2">
    <citation type="submission" date="2015-06" db="UniProtKB">
        <authorList>
            <consortium name="EnsemblProtists"/>
        </authorList>
    </citation>
    <scope>IDENTIFICATION</scope>
    <source>
        <strain evidence="7">Pr102</strain>
    </source>
</reference>